<feature type="compositionally biased region" description="Polar residues" evidence="1">
    <location>
        <begin position="40"/>
        <end position="61"/>
    </location>
</feature>
<proteinExistence type="predicted"/>
<sequence length="61" mass="6986">MGDKYTACERYNVCALHEHQLATEECDSTCQIRSERSDKPNNVTSFENYKHAQVSTSKSEN</sequence>
<protein>
    <submittedName>
        <fullName evidence="2">Uncharacterized protein</fullName>
    </submittedName>
</protein>
<organism evidence="2 3">
    <name type="scientific">Calothrix parasitica NIES-267</name>
    <dbReference type="NCBI Taxonomy" id="1973488"/>
    <lineage>
        <taxon>Bacteria</taxon>
        <taxon>Bacillati</taxon>
        <taxon>Cyanobacteriota</taxon>
        <taxon>Cyanophyceae</taxon>
        <taxon>Nostocales</taxon>
        <taxon>Calotrichaceae</taxon>
        <taxon>Calothrix</taxon>
    </lineage>
</organism>
<reference evidence="2 3" key="1">
    <citation type="submission" date="2017-06" db="EMBL/GenBank/DDBJ databases">
        <title>Genome sequencing of cyanobaciteial culture collection at National Institute for Environmental Studies (NIES).</title>
        <authorList>
            <person name="Hirose Y."/>
            <person name="Shimura Y."/>
            <person name="Fujisawa T."/>
            <person name="Nakamura Y."/>
            <person name="Kawachi M."/>
        </authorList>
    </citation>
    <scope>NUCLEOTIDE SEQUENCE [LARGE SCALE GENOMIC DNA]</scope>
    <source>
        <strain evidence="2 3">NIES-267</strain>
    </source>
</reference>
<accession>A0A1Z4LXX5</accession>
<dbReference type="EMBL" id="AP018227">
    <property type="protein sequence ID" value="BAY86001.1"/>
    <property type="molecule type" value="Genomic_DNA"/>
</dbReference>
<feature type="region of interest" description="Disordered" evidence="1">
    <location>
        <begin position="36"/>
        <end position="61"/>
    </location>
</feature>
<gene>
    <name evidence="2" type="ORF">NIES267_55070</name>
</gene>
<evidence type="ECO:0000313" key="2">
    <source>
        <dbReference type="EMBL" id="BAY86001.1"/>
    </source>
</evidence>
<keyword evidence="3" id="KW-1185">Reference proteome</keyword>
<evidence type="ECO:0000256" key="1">
    <source>
        <dbReference type="SAM" id="MobiDB-lite"/>
    </source>
</evidence>
<dbReference type="Proteomes" id="UP000218418">
    <property type="component" value="Chromosome"/>
</dbReference>
<dbReference type="AlphaFoldDB" id="A0A1Z4LXX5"/>
<name>A0A1Z4LXX5_9CYAN</name>
<evidence type="ECO:0000313" key="3">
    <source>
        <dbReference type="Proteomes" id="UP000218418"/>
    </source>
</evidence>